<dbReference type="NCBIfam" id="TIGR00254">
    <property type="entry name" value="GGDEF"/>
    <property type="match status" value="1"/>
</dbReference>
<dbReference type="PANTHER" id="PTHR44757">
    <property type="entry name" value="DIGUANYLATE CYCLASE DGCP"/>
    <property type="match status" value="1"/>
</dbReference>
<dbReference type="Pfam" id="PF01590">
    <property type="entry name" value="GAF"/>
    <property type="match status" value="1"/>
</dbReference>
<dbReference type="InterPro" id="IPR000014">
    <property type="entry name" value="PAS"/>
</dbReference>
<dbReference type="InterPro" id="IPR035965">
    <property type="entry name" value="PAS-like_dom_sf"/>
</dbReference>
<proteinExistence type="predicted"/>
<feature type="domain" description="EAL" evidence="2">
    <location>
        <begin position="603"/>
        <end position="855"/>
    </location>
</feature>
<dbReference type="Pfam" id="PF00563">
    <property type="entry name" value="EAL"/>
    <property type="match status" value="1"/>
</dbReference>
<evidence type="ECO:0000259" key="2">
    <source>
        <dbReference type="PROSITE" id="PS50883"/>
    </source>
</evidence>
<dbReference type="InterPro" id="IPR029787">
    <property type="entry name" value="Nucleotide_cyclase"/>
</dbReference>
<dbReference type="InterPro" id="IPR035919">
    <property type="entry name" value="EAL_sf"/>
</dbReference>
<dbReference type="Gene3D" id="3.30.450.20">
    <property type="entry name" value="PAS domain"/>
    <property type="match status" value="1"/>
</dbReference>
<organism evidence="4 5">
    <name type="scientific">Jeongeupia chitinilytica</name>
    <dbReference type="NCBI Taxonomy" id="1041641"/>
    <lineage>
        <taxon>Bacteria</taxon>
        <taxon>Pseudomonadati</taxon>
        <taxon>Pseudomonadota</taxon>
        <taxon>Betaproteobacteria</taxon>
        <taxon>Neisseriales</taxon>
        <taxon>Chitinibacteraceae</taxon>
        <taxon>Jeongeupia</taxon>
    </lineage>
</organism>
<evidence type="ECO:0000313" key="5">
    <source>
        <dbReference type="Proteomes" id="UP000604737"/>
    </source>
</evidence>
<dbReference type="SMART" id="SM00052">
    <property type="entry name" value="EAL"/>
    <property type="match status" value="1"/>
</dbReference>
<dbReference type="SUPFAM" id="SSF55781">
    <property type="entry name" value="GAF domain-like"/>
    <property type="match status" value="1"/>
</dbReference>
<dbReference type="Pfam" id="PF08447">
    <property type="entry name" value="PAS_3"/>
    <property type="match status" value="1"/>
</dbReference>
<dbReference type="RefSeq" id="WP_189461657.1">
    <property type="nucleotide sequence ID" value="NZ_BMYO01000008.1"/>
</dbReference>
<comment type="caution">
    <text evidence="4">The sequence shown here is derived from an EMBL/GenBank/DDBJ whole genome shotgun (WGS) entry which is preliminary data.</text>
</comment>
<dbReference type="Gene3D" id="3.30.70.270">
    <property type="match status" value="1"/>
</dbReference>
<dbReference type="InterPro" id="IPR029016">
    <property type="entry name" value="GAF-like_dom_sf"/>
</dbReference>
<dbReference type="InterPro" id="IPR052155">
    <property type="entry name" value="Biofilm_reg_signaling"/>
</dbReference>
<dbReference type="Proteomes" id="UP000604737">
    <property type="component" value="Unassembled WGS sequence"/>
</dbReference>
<protein>
    <recommendedName>
        <fullName evidence="6">EAL domain-containing protein</fullName>
    </recommendedName>
</protein>
<evidence type="ECO:0000313" key="4">
    <source>
        <dbReference type="EMBL" id="GHD66732.1"/>
    </source>
</evidence>
<reference evidence="5" key="1">
    <citation type="journal article" date="2019" name="Int. J. Syst. Evol. Microbiol.">
        <title>The Global Catalogue of Microorganisms (GCM) 10K type strain sequencing project: providing services to taxonomists for standard genome sequencing and annotation.</title>
        <authorList>
            <consortium name="The Broad Institute Genomics Platform"/>
            <consortium name="The Broad Institute Genome Sequencing Center for Infectious Disease"/>
            <person name="Wu L."/>
            <person name="Ma J."/>
        </authorList>
    </citation>
    <scope>NUCLEOTIDE SEQUENCE [LARGE SCALE GENOMIC DNA]</scope>
    <source>
        <strain evidence="5">KCTC 23701</strain>
    </source>
</reference>
<dbReference type="CDD" id="cd01949">
    <property type="entry name" value="GGDEF"/>
    <property type="match status" value="1"/>
</dbReference>
<dbReference type="InterPro" id="IPR013655">
    <property type="entry name" value="PAS_fold_3"/>
</dbReference>
<gene>
    <name evidence="4" type="ORF">GCM10007350_29390</name>
</gene>
<name>A0ABQ3H2B4_9NEIS</name>
<dbReference type="PROSITE" id="PS50113">
    <property type="entry name" value="PAC"/>
    <property type="match status" value="1"/>
</dbReference>
<keyword evidence="5" id="KW-1185">Reference proteome</keyword>
<dbReference type="Gene3D" id="3.30.450.40">
    <property type="match status" value="1"/>
</dbReference>
<dbReference type="PROSITE" id="PS50887">
    <property type="entry name" value="GGDEF"/>
    <property type="match status" value="1"/>
</dbReference>
<dbReference type="InterPro" id="IPR000700">
    <property type="entry name" value="PAS-assoc_C"/>
</dbReference>
<dbReference type="PROSITE" id="PS50883">
    <property type="entry name" value="EAL"/>
    <property type="match status" value="1"/>
</dbReference>
<dbReference type="PANTHER" id="PTHR44757:SF2">
    <property type="entry name" value="BIOFILM ARCHITECTURE MAINTENANCE PROTEIN MBAA"/>
    <property type="match status" value="1"/>
</dbReference>
<dbReference type="InterPro" id="IPR043128">
    <property type="entry name" value="Rev_trsase/Diguanyl_cyclase"/>
</dbReference>
<accession>A0ABQ3H2B4</accession>
<dbReference type="Pfam" id="PF00990">
    <property type="entry name" value="GGDEF"/>
    <property type="match status" value="1"/>
</dbReference>
<dbReference type="SMART" id="SM00267">
    <property type="entry name" value="GGDEF"/>
    <property type="match status" value="1"/>
</dbReference>
<dbReference type="CDD" id="cd01948">
    <property type="entry name" value="EAL"/>
    <property type="match status" value="1"/>
</dbReference>
<feature type="domain" description="PAC" evidence="1">
    <location>
        <begin position="375"/>
        <end position="427"/>
    </location>
</feature>
<dbReference type="InterPro" id="IPR001633">
    <property type="entry name" value="EAL_dom"/>
</dbReference>
<dbReference type="CDD" id="cd00130">
    <property type="entry name" value="PAS"/>
    <property type="match status" value="1"/>
</dbReference>
<evidence type="ECO:0008006" key="6">
    <source>
        <dbReference type="Google" id="ProtNLM"/>
    </source>
</evidence>
<evidence type="ECO:0000259" key="1">
    <source>
        <dbReference type="PROSITE" id="PS50113"/>
    </source>
</evidence>
<dbReference type="EMBL" id="BMYO01000008">
    <property type="protein sequence ID" value="GHD66732.1"/>
    <property type="molecule type" value="Genomic_DNA"/>
</dbReference>
<dbReference type="SUPFAM" id="SSF141868">
    <property type="entry name" value="EAL domain-like"/>
    <property type="match status" value="1"/>
</dbReference>
<dbReference type="InterPro" id="IPR000160">
    <property type="entry name" value="GGDEF_dom"/>
</dbReference>
<sequence length="859" mass="93756">MPRSSDWSPAARSPLTEPFARQQAYFDAFDRVVAQFAGFDAPDPNALVEALADASQSDLVCLFRHHGARVHLEASTMAKGAGLSLIPLATLPLADYPLLADTLAVGMLLQRSLLELPMPEQMLLAGIGARRIVTLPLLDRGEAFGLLAFFDEDEGRVRSHDELTLLTMLGRQLSQGLVRVDVDAALRAERDRLAALVGATDDMVFELSAQGTIVRAWSGHPVLPHAAALEGRLPAQVLPPELATLLAAKLPSVLGGASATVECRLDGLHGPVWFEGRMRPAQGSVLVLLRDVSASRLGALQQQALGDTLQVLGEAVIDLSRGGLLVRASAAWARLRGLDPRALDADLGAPLLHWVHDHDLAAVQAALASANAESTTLRFRLYRESGELIWVEACLLPLPAAADRAATLRGVLRDVTEMQLNQQQISRLALYDDLTRLPNRLMLDDALAQAITHARHTHRKVALGFIDLDHFKQINDAFGHRVGDQLLASLATRLSAVLREQDLLARWGGDEFVVLMPDLADPQQIRAMAERLRNAAREAVMLDGLEAHPSVSCGFAVFPDNAESGEELLSAADHTMYHAKHAGRNNVCFYGDILHLKALGREHVALQSRLSAAIRSERLGVFYQPVVSARDGSVIAVEALARWQDDKNGWISPELFVPMAEKVGLIQELSSLVMQQAFPQLRAWRDAGLAQKLMLNISRSQLFSPVFVSLLVERLAAYRLRPHDVIIEITESAALNDYARQLKHLRQLASAGFQIAIDDFGTGYSSLAQLHEMQAQLLKVDVSFTQRLHTEAGRRVMQAIVQFGQGLGLDLVVEGVESLDAARYLQGLGVEYLQGFHFSEPVPAGVAELWMRLGLANKV</sequence>
<dbReference type="InterPro" id="IPR003018">
    <property type="entry name" value="GAF"/>
</dbReference>
<feature type="domain" description="GGDEF" evidence="3">
    <location>
        <begin position="459"/>
        <end position="592"/>
    </location>
</feature>
<dbReference type="SUPFAM" id="SSF55073">
    <property type="entry name" value="Nucleotide cyclase"/>
    <property type="match status" value="1"/>
</dbReference>
<dbReference type="Gene3D" id="3.20.20.450">
    <property type="entry name" value="EAL domain"/>
    <property type="match status" value="1"/>
</dbReference>
<dbReference type="SUPFAM" id="SSF55785">
    <property type="entry name" value="PYP-like sensor domain (PAS domain)"/>
    <property type="match status" value="1"/>
</dbReference>
<evidence type="ECO:0000259" key="3">
    <source>
        <dbReference type="PROSITE" id="PS50887"/>
    </source>
</evidence>